<dbReference type="EMBL" id="JAHQIW010005812">
    <property type="protein sequence ID" value="KAJ1367229.1"/>
    <property type="molecule type" value="Genomic_DNA"/>
</dbReference>
<sequence>MLMAGGVYRFKEVNNVRDHFSASDSPSRYEFAVAREFFQELGSPFHVVVALKASDGGNILRANVFEMIEYSADFYNYLRPPNDL</sequence>
<evidence type="ECO:0000313" key="2">
    <source>
        <dbReference type="Proteomes" id="UP001196413"/>
    </source>
</evidence>
<comment type="caution">
    <text evidence="1">The sequence shown here is derived from an EMBL/GenBank/DDBJ whole genome shotgun (WGS) entry which is preliminary data.</text>
</comment>
<dbReference type="Proteomes" id="UP001196413">
    <property type="component" value="Unassembled WGS sequence"/>
</dbReference>
<dbReference type="AlphaFoldDB" id="A0AAD5R0X7"/>
<name>A0AAD5R0X7_PARTN</name>
<evidence type="ECO:0000313" key="1">
    <source>
        <dbReference type="EMBL" id="KAJ1367229.1"/>
    </source>
</evidence>
<keyword evidence="2" id="KW-1185">Reference proteome</keyword>
<reference evidence="1" key="1">
    <citation type="submission" date="2021-06" db="EMBL/GenBank/DDBJ databases">
        <title>Parelaphostrongylus tenuis whole genome reference sequence.</title>
        <authorList>
            <person name="Garwood T.J."/>
            <person name="Larsen P.A."/>
            <person name="Fountain-Jones N.M."/>
            <person name="Garbe J.R."/>
            <person name="Macchietto M.G."/>
            <person name="Kania S.A."/>
            <person name="Gerhold R.W."/>
            <person name="Richards J.E."/>
            <person name="Wolf T.M."/>
        </authorList>
    </citation>
    <scope>NUCLEOTIDE SEQUENCE</scope>
    <source>
        <strain evidence="1">MNPRO001-30</strain>
        <tissue evidence="1">Meninges</tissue>
    </source>
</reference>
<proteinExistence type="predicted"/>
<protein>
    <submittedName>
        <fullName evidence="1">Uncharacterized protein</fullName>
    </submittedName>
</protein>
<organism evidence="1 2">
    <name type="scientific">Parelaphostrongylus tenuis</name>
    <name type="common">Meningeal worm</name>
    <dbReference type="NCBI Taxonomy" id="148309"/>
    <lineage>
        <taxon>Eukaryota</taxon>
        <taxon>Metazoa</taxon>
        <taxon>Ecdysozoa</taxon>
        <taxon>Nematoda</taxon>
        <taxon>Chromadorea</taxon>
        <taxon>Rhabditida</taxon>
        <taxon>Rhabditina</taxon>
        <taxon>Rhabditomorpha</taxon>
        <taxon>Strongyloidea</taxon>
        <taxon>Metastrongylidae</taxon>
        <taxon>Parelaphostrongylus</taxon>
    </lineage>
</organism>
<gene>
    <name evidence="1" type="ORF">KIN20_028093</name>
</gene>
<accession>A0AAD5R0X7</accession>